<sequence length="47" mass="5597">MIAFIMMIEAVLALAGLMALCRLTRYQGRRMQLEDRAEHVLQTRYRR</sequence>
<comment type="caution">
    <text evidence="1">The sequence shown here is derived from an EMBL/GenBank/DDBJ whole genome shotgun (WGS) entry which is preliminary data.</text>
</comment>
<name>A0A7W7VMY3_9ACTN</name>
<keyword evidence="2" id="KW-1185">Reference proteome</keyword>
<reference evidence="1 2" key="1">
    <citation type="submission" date="2020-08" db="EMBL/GenBank/DDBJ databases">
        <title>Genomic Encyclopedia of Type Strains, Phase III (KMG-III): the genomes of soil and plant-associated and newly described type strains.</title>
        <authorList>
            <person name="Whitman W."/>
        </authorList>
    </citation>
    <scope>NUCLEOTIDE SEQUENCE [LARGE SCALE GENOMIC DNA]</scope>
    <source>
        <strain evidence="1 2">CECT 8840</strain>
    </source>
</reference>
<proteinExistence type="predicted"/>
<accession>A0A7W7VMY3</accession>
<evidence type="ECO:0000313" key="2">
    <source>
        <dbReference type="Proteomes" id="UP000552644"/>
    </source>
</evidence>
<dbReference type="EMBL" id="JACHJP010000003">
    <property type="protein sequence ID" value="MBB4916257.1"/>
    <property type="molecule type" value="Genomic_DNA"/>
</dbReference>
<protein>
    <submittedName>
        <fullName evidence="1">Uncharacterized protein</fullName>
    </submittedName>
</protein>
<gene>
    <name evidence="1" type="ORF">FHS44_003345</name>
</gene>
<evidence type="ECO:0000313" key="1">
    <source>
        <dbReference type="EMBL" id="MBB4916257.1"/>
    </source>
</evidence>
<dbReference type="AlphaFoldDB" id="A0A7W7VMY3"/>
<dbReference type="RefSeq" id="WP_184715523.1">
    <property type="nucleotide sequence ID" value="NZ_JACHJP010000003.1"/>
</dbReference>
<organism evidence="1 2">
    <name type="scientific">Streptosporangium saharense</name>
    <dbReference type="NCBI Taxonomy" id="1706840"/>
    <lineage>
        <taxon>Bacteria</taxon>
        <taxon>Bacillati</taxon>
        <taxon>Actinomycetota</taxon>
        <taxon>Actinomycetes</taxon>
        <taxon>Streptosporangiales</taxon>
        <taxon>Streptosporangiaceae</taxon>
        <taxon>Streptosporangium</taxon>
    </lineage>
</organism>
<dbReference type="Proteomes" id="UP000552644">
    <property type="component" value="Unassembled WGS sequence"/>
</dbReference>